<keyword evidence="1" id="KW-0732">Signal</keyword>
<reference evidence="2" key="1">
    <citation type="submission" date="2020-08" db="EMBL/GenBank/DDBJ databases">
        <title>Genome public.</title>
        <authorList>
            <person name="Liu C."/>
            <person name="Sun Q."/>
        </authorList>
    </citation>
    <scope>NUCLEOTIDE SEQUENCE</scope>
    <source>
        <strain evidence="2">NSJ-12</strain>
    </source>
</reference>
<keyword evidence="3" id="KW-1185">Reference proteome</keyword>
<dbReference type="Gene3D" id="3.40.190.10">
    <property type="entry name" value="Periplasmic binding protein-like II"/>
    <property type="match status" value="1"/>
</dbReference>
<evidence type="ECO:0000313" key="3">
    <source>
        <dbReference type="Proteomes" id="UP000655830"/>
    </source>
</evidence>
<dbReference type="InterPro" id="IPR050490">
    <property type="entry name" value="Bact_solute-bd_prot1"/>
</dbReference>
<dbReference type="Gene3D" id="2.60.40.10">
    <property type="entry name" value="Immunoglobulins"/>
    <property type="match status" value="2"/>
</dbReference>
<dbReference type="Proteomes" id="UP000655830">
    <property type="component" value="Unassembled WGS sequence"/>
</dbReference>
<dbReference type="EMBL" id="JACRSY010000001">
    <property type="protein sequence ID" value="MBC8577952.1"/>
    <property type="molecule type" value="Genomic_DNA"/>
</dbReference>
<feature type="chain" id="PRO_5039279341" description="DUF5011 domain-containing protein" evidence="1">
    <location>
        <begin position="24"/>
        <end position="663"/>
    </location>
</feature>
<dbReference type="AlphaFoldDB" id="A0A926EGR4"/>
<evidence type="ECO:0000313" key="2">
    <source>
        <dbReference type="EMBL" id="MBC8577952.1"/>
    </source>
</evidence>
<dbReference type="PANTHER" id="PTHR43649:SF12">
    <property type="entry name" value="DIACETYLCHITOBIOSE BINDING PROTEIN DASA"/>
    <property type="match status" value="1"/>
</dbReference>
<dbReference type="InterPro" id="IPR013783">
    <property type="entry name" value="Ig-like_fold"/>
</dbReference>
<dbReference type="PANTHER" id="PTHR43649">
    <property type="entry name" value="ARABINOSE-BINDING PROTEIN-RELATED"/>
    <property type="match status" value="1"/>
</dbReference>
<accession>A0A926EGR4</accession>
<dbReference type="PROSITE" id="PS51257">
    <property type="entry name" value="PROKAR_LIPOPROTEIN"/>
    <property type="match status" value="1"/>
</dbReference>
<dbReference type="RefSeq" id="WP_249331083.1">
    <property type="nucleotide sequence ID" value="NZ_JACRSY010000001.1"/>
</dbReference>
<gene>
    <name evidence="2" type="ORF">H8718_00160</name>
</gene>
<proteinExistence type="predicted"/>
<comment type="caution">
    <text evidence="2">The sequence shown here is derived from an EMBL/GenBank/DDBJ whole genome shotgun (WGS) entry which is preliminary data.</text>
</comment>
<evidence type="ECO:0000256" key="1">
    <source>
        <dbReference type="SAM" id="SignalP"/>
    </source>
</evidence>
<feature type="signal peptide" evidence="1">
    <location>
        <begin position="1"/>
        <end position="23"/>
    </location>
</feature>
<organism evidence="2 3">
    <name type="scientific">Zhenhengia yiwuensis</name>
    <dbReference type="NCBI Taxonomy" id="2763666"/>
    <lineage>
        <taxon>Bacteria</taxon>
        <taxon>Bacillati</taxon>
        <taxon>Bacillota</taxon>
        <taxon>Clostridia</taxon>
        <taxon>Lachnospirales</taxon>
        <taxon>Lachnospiraceae</taxon>
        <taxon>Zhenhengia</taxon>
    </lineage>
</organism>
<evidence type="ECO:0008006" key="4">
    <source>
        <dbReference type="Google" id="ProtNLM"/>
    </source>
</evidence>
<dbReference type="SUPFAM" id="SSF53850">
    <property type="entry name" value="Periplasmic binding protein-like II"/>
    <property type="match status" value="1"/>
</dbReference>
<protein>
    <recommendedName>
        <fullName evidence="4">DUF5011 domain-containing protein</fullName>
    </recommendedName>
</protein>
<name>A0A926EGR4_9FIRM</name>
<sequence>MNKNFKKALTLGLACTMILTGCAGGQEGSKTETAGKGSESDSVVIRFGSHAGNSMNPDYKDPVTGEYAMSEEYREITLAAMKKVEDELNVKIEWVQFPGETTEVLLQSVMAGDPVADVVNLYANSQGTILGQNILQPLDDYLEYFNEEAPAALYGKHYFLSVAGDYTHPLSPLFYNIDYIEQVDALKENGKTVYPTDLYKAGKWTWSTFEDYLAKIEAHYANSQAPERPEKRIDAYRTDYTETLIQAMHSAGGSIYGDEGLAIESQETKDAVAFVQRLVDKKLLVCELQEGTSNRPYNAQGAPFNQGESVFTNIEDWRSGEAATKAAERGQSIGFIPFPRPDHMEFDDPNYRQVRTGGESWGILRGVDEEKIPLAIQAYEMFMAEETRLKKELEAGTSSEIKLTIDIYHPEIGADMEAIYKESIARTKVNEFSNMTGVYWDFMQIAGDAIYGIGGSPSYDVAIEAKKALITDKISTVEKLLNTTEAKDNIPPAFTEIEAGKSYTLPVGTDPSSIEWSANYTVADNLDGELDASQMTIDTSAVDFNTPGIYQGGVIGTLKDSNDNEGKVKINVVIYDANNTTAPTLTAKEAPRTIALNEDTATINWANDFVETAVDKDGLDLKANVVADLSELDTTAAGTYNVMLSVTDYAGNEASQTVEVVVE</sequence>